<dbReference type="STRING" id="937218.SAMN06297251_11580"/>
<dbReference type="EMBL" id="FWXR01000015">
    <property type="protein sequence ID" value="SMC97369.1"/>
    <property type="molecule type" value="Genomic_DNA"/>
</dbReference>
<proteinExistence type="predicted"/>
<name>A0A1W2DIW4_9HYPH</name>
<keyword evidence="1" id="KW-0472">Membrane</keyword>
<evidence type="ECO:0000313" key="2">
    <source>
        <dbReference type="EMBL" id="SMC97369.1"/>
    </source>
</evidence>
<accession>A0A1W2DIW4</accession>
<feature type="transmembrane region" description="Helical" evidence="1">
    <location>
        <begin position="9"/>
        <end position="29"/>
    </location>
</feature>
<evidence type="ECO:0000256" key="1">
    <source>
        <dbReference type="SAM" id="Phobius"/>
    </source>
</evidence>
<keyword evidence="1" id="KW-1133">Transmembrane helix</keyword>
<sequence>MLSYRKAENVVLAGAVTSWVVIVAAALLVNS</sequence>
<evidence type="ECO:0000313" key="3">
    <source>
        <dbReference type="Proteomes" id="UP000192656"/>
    </source>
</evidence>
<reference evidence="2 3" key="1">
    <citation type="submission" date="2017-04" db="EMBL/GenBank/DDBJ databases">
        <authorList>
            <person name="Afonso C.L."/>
            <person name="Miller P.J."/>
            <person name="Scott M.A."/>
            <person name="Spackman E."/>
            <person name="Goraichik I."/>
            <person name="Dimitrov K.M."/>
            <person name="Suarez D.L."/>
            <person name="Swayne D.E."/>
        </authorList>
    </citation>
    <scope>NUCLEOTIDE SEQUENCE [LARGE SCALE GENOMIC DNA]</scope>
    <source>
        <strain evidence="2 3">CGMCC 1.10972</strain>
    </source>
</reference>
<dbReference type="Proteomes" id="UP000192656">
    <property type="component" value="Unassembled WGS sequence"/>
</dbReference>
<organism evidence="2 3">
    <name type="scientific">Fulvimarina manganoxydans</name>
    <dbReference type="NCBI Taxonomy" id="937218"/>
    <lineage>
        <taxon>Bacteria</taxon>
        <taxon>Pseudomonadati</taxon>
        <taxon>Pseudomonadota</taxon>
        <taxon>Alphaproteobacteria</taxon>
        <taxon>Hyphomicrobiales</taxon>
        <taxon>Aurantimonadaceae</taxon>
        <taxon>Fulvimarina</taxon>
    </lineage>
</organism>
<gene>
    <name evidence="2" type="ORF">SAMN06297251_11580</name>
</gene>
<protein>
    <submittedName>
        <fullName evidence="2">Uncharacterized protein</fullName>
    </submittedName>
</protein>
<keyword evidence="3" id="KW-1185">Reference proteome</keyword>
<dbReference type="AlphaFoldDB" id="A0A1W2DIW4"/>
<keyword evidence="1" id="KW-0812">Transmembrane</keyword>